<sequence length="261" mass="29191">MKRIFVPQLAIVEFKLHDPQGCKKQLETLSDDSFFSSYDEISNNGVFYKLFPKCGGRLLLEDTEYVFKPPTDSQSRPKVRLILAVPSDYVCHTGAEGLSCLLRRIKLVTLMAQSVFASALSQCSDSGVDHCLTFTLDSNWKCKTAEVPSESRSFAGADRLFFSDPLICEGDEQLPPVALLRTDRTSAEFYATRNMAAYILQCLELLGERNPVHLLNVVFVLSHANGFQPSGVPVRSLSCFAFTVECLQSLEHALGERERRH</sequence>
<gene>
    <name evidence="1" type="ORF">Tcan_16062</name>
</gene>
<dbReference type="Proteomes" id="UP000031036">
    <property type="component" value="Unassembled WGS sequence"/>
</dbReference>
<keyword evidence="2" id="KW-1185">Reference proteome</keyword>
<accession>A0A0B2VKI4</accession>
<dbReference type="AlphaFoldDB" id="A0A0B2VKI4"/>
<proteinExistence type="predicted"/>
<reference evidence="1 2" key="1">
    <citation type="submission" date="2014-11" db="EMBL/GenBank/DDBJ databases">
        <title>Genetic blueprint of the zoonotic pathogen Toxocara canis.</title>
        <authorList>
            <person name="Zhu X.-Q."/>
            <person name="Korhonen P.K."/>
            <person name="Cai H."/>
            <person name="Young N.D."/>
            <person name="Nejsum P."/>
            <person name="von Samson-Himmelstjerna G."/>
            <person name="Boag P.R."/>
            <person name="Tan P."/>
            <person name="Li Q."/>
            <person name="Min J."/>
            <person name="Yang Y."/>
            <person name="Wang X."/>
            <person name="Fang X."/>
            <person name="Hall R.S."/>
            <person name="Hofmann A."/>
            <person name="Sternberg P.W."/>
            <person name="Jex A.R."/>
            <person name="Gasser R.B."/>
        </authorList>
    </citation>
    <scope>NUCLEOTIDE SEQUENCE [LARGE SCALE GENOMIC DNA]</scope>
    <source>
        <strain evidence="1">PN_DK_2014</strain>
    </source>
</reference>
<dbReference type="OrthoDB" id="10580555at2759"/>
<name>A0A0B2VKI4_TOXCA</name>
<evidence type="ECO:0000313" key="2">
    <source>
        <dbReference type="Proteomes" id="UP000031036"/>
    </source>
</evidence>
<organism evidence="1 2">
    <name type="scientific">Toxocara canis</name>
    <name type="common">Canine roundworm</name>
    <dbReference type="NCBI Taxonomy" id="6265"/>
    <lineage>
        <taxon>Eukaryota</taxon>
        <taxon>Metazoa</taxon>
        <taxon>Ecdysozoa</taxon>
        <taxon>Nematoda</taxon>
        <taxon>Chromadorea</taxon>
        <taxon>Rhabditida</taxon>
        <taxon>Spirurina</taxon>
        <taxon>Ascaridomorpha</taxon>
        <taxon>Ascaridoidea</taxon>
        <taxon>Toxocaridae</taxon>
        <taxon>Toxocara</taxon>
    </lineage>
</organism>
<comment type="caution">
    <text evidence="1">The sequence shown here is derived from an EMBL/GenBank/DDBJ whole genome shotgun (WGS) entry which is preliminary data.</text>
</comment>
<evidence type="ECO:0000313" key="1">
    <source>
        <dbReference type="EMBL" id="KHN81525.1"/>
    </source>
</evidence>
<dbReference type="EMBL" id="JPKZ01001511">
    <property type="protein sequence ID" value="KHN81525.1"/>
    <property type="molecule type" value="Genomic_DNA"/>
</dbReference>
<protein>
    <submittedName>
        <fullName evidence="1">Uncharacterized protein</fullName>
    </submittedName>
</protein>